<dbReference type="RefSeq" id="WP_188775371.1">
    <property type="nucleotide sequence ID" value="NZ_BMMB01000004.1"/>
</dbReference>
<dbReference type="PANTHER" id="PTHR34700:SF4">
    <property type="entry name" value="PHAGE-LIKE ELEMENT PBSX PROTEIN XKDP"/>
    <property type="match status" value="1"/>
</dbReference>
<reference evidence="2 3" key="1">
    <citation type="submission" date="2023-07" db="EMBL/GenBank/DDBJ databases">
        <title>Genomic Encyclopedia of Type Strains, Phase IV (KMG-IV): sequencing the most valuable type-strain genomes for metagenomic binning, comparative biology and taxonomic classification.</title>
        <authorList>
            <person name="Goeker M."/>
        </authorList>
    </citation>
    <scope>NUCLEOTIDE SEQUENCE [LARGE SCALE GENOMIC DNA]</scope>
    <source>
        <strain evidence="2 3">DSM 22170</strain>
    </source>
</reference>
<accession>A0ABU1IY34</accession>
<sequence>MINRYNWAPVGGVEGKRYVPVVRVSFHTEKACYQLKGKAEDINNPTNQVLSISTQKTLDAPAGTFSMTLAGDTWFRSQLIKSNDLVVIQMGYQTIKGEETSTVMVGLIDRVRRTRDVDGGMATSVTGRDFGKVLIKSNLKFYPQIGGNSAKSDKFFLTNEGWITLMSYFTNENVMKGTPAAVLDNIMRFILPKLNTVQWTVWDEKKASPVAKKIDVTNVLRYNFARVDMFLPMILTADQYEGSLWNLMERACVQPFTELFVDVRNPDEAWNKGSKPRVVNETIEQASDAAKAKFPKGKGYYPYPRFPFGKDNAVVSIFLRNTPFDKGAWDKLLAHEVIAADVIEEDLSYSDDEHYNLFWAGTTINPLGFDLKNVVPPLINEANVSRYGLSPLEIQVEGLSIDQDDQTSTTLLEGMSTQYTKKLKAWFENNHLFMNGSMTVRGKGDYRIGQRLQVSGIMKEFYIEAVSQTFNLYEGWTTTLQLTRGKDYKKAAAPSANKSATATATAGKSTSKKTEAEIKAEYHKVKKGESLWSIAAAAYGKGDSWTKIWNANKDMLIKKDQRNVSSPGQYIYEGQVLKIP</sequence>
<proteinExistence type="predicted"/>
<evidence type="ECO:0000259" key="1">
    <source>
        <dbReference type="PROSITE" id="PS51782"/>
    </source>
</evidence>
<organism evidence="2 3">
    <name type="scientific">Paenibacillus hunanensis</name>
    <dbReference type="NCBI Taxonomy" id="539262"/>
    <lineage>
        <taxon>Bacteria</taxon>
        <taxon>Bacillati</taxon>
        <taxon>Bacillota</taxon>
        <taxon>Bacilli</taxon>
        <taxon>Bacillales</taxon>
        <taxon>Paenibacillaceae</taxon>
        <taxon>Paenibacillus</taxon>
    </lineage>
</organism>
<dbReference type="PANTHER" id="PTHR34700">
    <property type="entry name" value="POTASSIUM BINDING PROTEIN KBP"/>
    <property type="match status" value="1"/>
</dbReference>
<dbReference type="Gene3D" id="3.10.350.10">
    <property type="entry name" value="LysM domain"/>
    <property type="match status" value="1"/>
</dbReference>
<dbReference type="SMART" id="SM00257">
    <property type="entry name" value="LysM"/>
    <property type="match status" value="1"/>
</dbReference>
<dbReference type="InterPro" id="IPR036779">
    <property type="entry name" value="LysM_dom_sf"/>
</dbReference>
<dbReference type="InterPro" id="IPR052196">
    <property type="entry name" value="Bact_Kbp"/>
</dbReference>
<evidence type="ECO:0000313" key="3">
    <source>
        <dbReference type="Proteomes" id="UP001185028"/>
    </source>
</evidence>
<dbReference type="InterPro" id="IPR018392">
    <property type="entry name" value="LysM"/>
</dbReference>
<dbReference type="SUPFAM" id="SSF69279">
    <property type="entry name" value="Phage tail proteins"/>
    <property type="match status" value="1"/>
</dbReference>
<name>A0ABU1IY34_9BACL</name>
<gene>
    <name evidence="2" type="ORF">JOC58_001028</name>
</gene>
<protein>
    <submittedName>
        <fullName evidence="2">LysM repeat protein</fullName>
    </submittedName>
</protein>
<dbReference type="Proteomes" id="UP001185028">
    <property type="component" value="Unassembled WGS sequence"/>
</dbReference>
<feature type="domain" description="LysM" evidence="1">
    <location>
        <begin position="521"/>
        <end position="579"/>
    </location>
</feature>
<comment type="caution">
    <text evidence="2">The sequence shown here is derived from an EMBL/GenBank/DDBJ whole genome shotgun (WGS) entry which is preliminary data.</text>
</comment>
<dbReference type="Pfam" id="PF01476">
    <property type="entry name" value="LysM"/>
    <property type="match status" value="1"/>
</dbReference>
<dbReference type="EMBL" id="JAVDQH010000003">
    <property type="protein sequence ID" value="MDR6243143.1"/>
    <property type="molecule type" value="Genomic_DNA"/>
</dbReference>
<dbReference type="CDD" id="cd00118">
    <property type="entry name" value="LysM"/>
    <property type="match status" value="1"/>
</dbReference>
<keyword evidence="3" id="KW-1185">Reference proteome</keyword>
<evidence type="ECO:0000313" key="2">
    <source>
        <dbReference type="EMBL" id="MDR6243143.1"/>
    </source>
</evidence>
<dbReference type="PROSITE" id="PS51782">
    <property type="entry name" value="LYSM"/>
    <property type="match status" value="1"/>
</dbReference>